<sequence length="163" mass="18217">MLQFRQVQQTDLEQIILLEQAGFTPEEAATEQALRERAFLITDSFIVAVDDTTNTIAGYINGPVIDQKYITDDLFDSIKPNSETGGYLSILGIVVAQEYQHQGLAGMLLQHFEQLARSTQRQGVTLTCKKELVTLYEQYGYTNAGSSASTHGNVAWFNMIKLF</sequence>
<keyword evidence="7" id="KW-1185">Reference proteome</keyword>
<dbReference type="Pfam" id="PF00583">
    <property type="entry name" value="Acetyltransf_1"/>
    <property type="match status" value="1"/>
</dbReference>
<evidence type="ECO:0000313" key="4">
    <source>
        <dbReference type="EMBL" id="GEQ00578.1"/>
    </source>
</evidence>
<evidence type="ECO:0000256" key="1">
    <source>
        <dbReference type="ARBA" id="ARBA00022679"/>
    </source>
</evidence>
<evidence type="ECO:0000313" key="6">
    <source>
        <dbReference type="Proteomes" id="UP000254956"/>
    </source>
</evidence>
<evidence type="ECO:0000256" key="2">
    <source>
        <dbReference type="ARBA" id="ARBA00023315"/>
    </source>
</evidence>
<proteinExistence type="predicted"/>
<dbReference type="InterPro" id="IPR000182">
    <property type="entry name" value="GNAT_dom"/>
</dbReference>
<dbReference type="AlphaFoldDB" id="A0A380BXJ9"/>
<organism evidence="5 6">
    <name type="scientific">Staphylococcus arlettae</name>
    <dbReference type="NCBI Taxonomy" id="29378"/>
    <lineage>
        <taxon>Bacteria</taxon>
        <taxon>Bacillati</taxon>
        <taxon>Bacillota</taxon>
        <taxon>Bacilli</taxon>
        <taxon>Bacillales</taxon>
        <taxon>Staphylococcaceae</taxon>
        <taxon>Staphylococcus</taxon>
    </lineage>
</organism>
<dbReference type="EMBL" id="UGZE01000001">
    <property type="protein sequence ID" value="SUJ08361.1"/>
    <property type="molecule type" value="Genomic_DNA"/>
</dbReference>
<dbReference type="Proteomes" id="UP000254956">
    <property type="component" value="Unassembled WGS sequence"/>
</dbReference>
<dbReference type="STRING" id="1212545.SARL_04171"/>
<dbReference type="PANTHER" id="PTHR10908">
    <property type="entry name" value="SEROTONIN N-ACETYLTRANSFERASE"/>
    <property type="match status" value="1"/>
</dbReference>
<evidence type="ECO:0000259" key="3">
    <source>
        <dbReference type="PROSITE" id="PS51186"/>
    </source>
</evidence>
<dbReference type="Gene3D" id="3.40.630.30">
    <property type="match status" value="1"/>
</dbReference>
<evidence type="ECO:0000313" key="7">
    <source>
        <dbReference type="Proteomes" id="UP000321598"/>
    </source>
</evidence>
<accession>A0A380BXJ9</accession>
<reference evidence="4 7" key="2">
    <citation type="submission" date="2019-07" db="EMBL/GenBank/DDBJ databases">
        <title>Whole genome shotgun sequence of Staphylococcus arlettae NBRC 109765.</title>
        <authorList>
            <person name="Hosoyama A."/>
            <person name="Uohara A."/>
            <person name="Ohji S."/>
            <person name="Ichikawa N."/>
        </authorList>
    </citation>
    <scope>NUCLEOTIDE SEQUENCE [LARGE SCALE GENOMIC DNA]</scope>
    <source>
        <strain evidence="4 7">NBRC 109765</strain>
    </source>
</reference>
<name>A0A380BXJ9_9STAP</name>
<feature type="domain" description="N-acetyltransferase" evidence="3">
    <location>
        <begin position="2"/>
        <end position="163"/>
    </location>
</feature>
<dbReference type="InterPro" id="IPR016181">
    <property type="entry name" value="Acyl_CoA_acyltransferase"/>
</dbReference>
<dbReference type="CDD" id="cd04301">
    <property type="entry name" value="NAT_SF"/>
    <property type="match status" value="1"/>
</dbReference>
<dbReference type="Proteomes" id="UP000321598">
    <property type="component" value="Unassembled WGS sequence"/>
</dbReference>
<dbReference type="GO" id="GO:0008080">
    <property type="term" value="F:N-acetyltransferase activity"/>
    <property type="evidence" value="ECO:0007669"/>
    <property type="project" value="UniProtKB-ARBA"/>
</dbReference>
<dbReference type="EMBL" id="BKAV01000017">
    <property type="protein sequence ID" value="GEQ00578.1"/>
    <property type="molecule type" value="Genomic_DNA"/>
</dbReference>
<keyword evidence="2" id="KW-0012">Acyltransferase</keyword>
<protein>
    <submittedName>
        <fullName evidence="5">GNAT family acetyltransferase</fullName>
    </submittedName>
    <submittedName>
        <fullName evidence="4">N-acetyltransferase</fullName>
    </submittedName>
</protein>
<dbReference type="SUPFAM" id="SSF55729">
    <property type="entry name" value="Acyl-CoA N-acyltransferases (Nat)"/>
    <property type="match status" value="1"/>
</dbReference>
<evidence type="ECO:0000313" key="5">
    <source>
        <dbReference type="EMBL" id="SUJ08361.1"/>
    </source>
</evidence>
<dbReference type="PROSITE" id="PS51186">
    <property type="entry name" value="GNAT"/>
    <property type="match status" value="1"/>
</dbReference>
<gene>
    <name evidence="5" type="ORF">NCTC12413_00266</name>
    <name evidence="4" type="ORF">SAR03_16150</name>
</gene>
<dbReference type="InterPro" id="IPR051635">
    <property type="entry name" value="SNAT-like"/>
</dbReference>
<reference evidence="5 6" key="1">
    <citation type="submission" date="2018-06" db="EMBL/GenBank/DDBJ databases">
        <authorList>
            <consortium name="Pathogen Informatics"/>
            <person name="Doyle S."/>
        </authorList>
    </citation>
    <scope>NUCLEOTIDE SEQUENCE [LARGE SCALE GENOMIC DNA]</scope>
    <source>
        <strain evidence="5 6">NCTC12413</strain>
    </source>
</reference>
<keyword evidence="1 5" id="KW-0808">Transferase</keyword>
<dbReference type="PANTHER" id="PTHR10908:SF0">
    <property type="entry name" value="SEROTONIN N-ACETYLTRANSFERASE"/>
    <property type="match status" value="1"/>
</dbReference>